<evidence type="ECO:0000313" key="1">
    <source>
        <dbReference type="EMBL" id="QHU15924.1"/>
    </source>
</evidence>
<organism evidence="1">
    <name type="scientific">viral metagenome</name>
    <dbReference type="NCBI Taxonomy" id="1070528"/>
    <lineage>
        <taxon>unclassified sequences</taxon>
        <taxon>metagenomes</taxon>
        <taxon>organismal metagenomes</taxon>
    </lineage>
</organism>
<protein>
    <recommendedName>
        <fullName evidence="2">SprT-like domain-containing protein</fullName>
    </recommendedName>
</protein>
<accession>A0A6C0KI17</accession>
<name>A0A6C0KI17_9ZZZZ</name>
<proteinExistence type="predicted"/>
<reference evidence="1" key="1">
    <citation type="journal article" date="2020" name="Nature">
        <title>Giant virus diversity and host interactions through global metagenomics.</title>
        <authorList>
            <person name="Schulz F."/>
            <person name="Roux S."/>
            <person name="Paez-Espino D."/>
            <person name="Jungbluth S."/>
            <person name="Walsh D.A."/>
            <person name="Denef V.J."/>
            <person name="McMahon K.D."/>
            <person name="Konstantinidis K.T."/>
            <person name="Eloe-Fadrosh E.A."/>
            <person name="Kyrpides N.C."/>
            <person name="Woyke T."/>
        </authorList>
    </citation>
    <scope>NUCLEOTIDE SEQUENCE</scope>
    <source>
        <strain evidence="1">GVMAG-S-3300010158-109</strain>
    </source>
</reference>
<dbReference type="EMBL" id="MN740869">
    <property type="protein sequence ID" value="QHU15924.1"/>
    <property type="molecule type" value="Genomic_DNA"/>
</dbReference>
<dbReference type="AlphaFoldDB" id="A0A6C0KI17"/>
<evidence type="ECO:0008006" key="2">
    <source>
        <dbReference type="Google" id="ProtNLM"/>
    </source>
</evidence>
<sequence>MIIIFLCFVIAGYIALFFSRVSICFLSRNKLKECIDTNHEFYIRFSDADLCARHVKTVEEYLDKIKPTISSFTISEKLKILYCISCADYRMRQIHLDWYDGKKASAIQWKIGCIDGHEYEDGMPHTIRDTIILYRDIIDKYTVEELTKTLIHENVHLYQKRFPEQTRLYLKLLNFSVHKKIDETDNVRANPDIDDYIYKDNTIIYMAEYKTTTPSFIEDTKKQDESTEHPFEKMAIDIENLPT</sequence>